<dbReference type="GO" id="GO:0009244">
    <property type="term" value="P:lipopolysaccharide core region biosynthetic process"/>
    <property type="evidence" value="ECO:0007669"/>
    <property type="project" value="TreeGrafter"/>
</dbReference>
<proteinExistence type="predicted"/>
<name>A0A327KG50_9BRAD</name>
<evidence type="ECO:0000256" key="1">
    <source>
        <dbReference type="ARBA" id="ARBA00022676"/>
    </source>
</evidence>
<keyword evidence="1" id="KW-0328">Glycosyltransferase</keyword>
<dbReference type="OrthoDB" id="7158927at2"/>
<keyword evidence="2 3" id="KW-0808">Transferase</keyword>
<dbReference type="InterPro" id="IPR002201">
    <property type="entry name" value="Glyco_trans_9"/>
</dbReference>
<accession>A0A327KG50</accession>
<sequence length="171" mass="17937">SDEARAFAAATLPDGPTYVGLAPGSREARKNWPRENFAALAERLAASGRTPVVFIGPQETDVRDELRRAAPSAIFPDTTARLELAVAVAERLAAAVANDSGIGHLLAATQTPLVSLFGPTEVARWAPFTRRGIVVSATEFGGTTMQDIPVAAAFAAVERLLAAPRESSRAS</sequence>
<dbReference type="CDD" id="cd03789">
    <property type="entry name" value="GT9_LPS_heptosyltransferase"/>
    <property type="match status" value="1"/>
</dbReference>
<dbReference type="PANTHER" id="PTHR30160:SF7">
    <property type="entry name" value="ADP-HEPTOSE--LPS HEPTOSYLTRANSFERASE 2"/>
    <property type="match status" value="1"/>
</dbReference>
<reference evidence="3 4" key="1">
    <citation type="submission" date="2017-07" db="EMBL/GenBank/DDBJ databases">
        <title>Draft Genome Sequences of Select Purple Nonsulfur Bacteria.</title>
        <authorList>
            <person name="Lasarre B."/>
            <person name="Mckinlay J.B."/>
        </authorList>
    </citation>
    <scope>NUCLEOTIDE SEQUENCE [LARGE SCALE GENOMIC DNA]</scope>
    <source>
        <strain evidence="3 4">DSM 5909</strain>
    </source>
</reference>
<dbReference type="InterPro" id="IPR051199">
    <property type="entry name" value="LPS_LOS_Heptosyltrfase"/>
</dbReference>
<dbReference type="PANTHER" id="PTHR30160">
    <property type="entry name" value="TETRAACYLDISACCHARIDE 4'-KINASE-RELATED"/>
    <property type="match status" value="1"/>
</dbReference>
<comment type="caution">
    <text evidence="3">The sequence shown here is derived from an EMBL/GenBank/DDBJ whole genome shotgun (WGS) entry which is preliminary data.</text>
</comment>
<dbReference type="Gene3D" id="3.40.50.2000">
    <property type="entry name" value="Glycogen Phosphorylase B"/>
    <property type="match status" value="1"/>
</dbReference>
<dbReference type="EMBL" id="NPEX01000464">
    <property type="protein sequence ID" value="RAI37066.1"/>
    <property type="molecule type" value="Genomic_DNA"/>
</dbReference>
<dbReference type="AlphaFoldDB" id="A0A327KG50"/>
<dbReference type="SUPFAM" id="SSF53756">
    <property type="entry name" value="UDP-Glycosyltransferase/glycogen phosphorylase"/>
    <property type="match status" value="1"/>
</dbReference>
<feature type="non-terminal residue" evidence="3">
    <location>
        <position position="1"/>
    </location>
</feature>
<protein>
    <submittedName>
        <fullName evidence="3">Glycosyl transferase family 9</fullName>
    </submittedName>
</protein>
<evidence type="ECO:0000256" key="2">
    <source>
        <dbReference type="ARBA" id="ARBA00022679"/>
    </source>
</evidence>
<dbReference type="Pfam" id="PF01075">
    <property type="entry name" value="Glyco_transf_9"/>
    <property type="match status" value="1"/>
</dbReference>
<gene>
    <name evidence="3" type="ORF">CH341_29920</name>
</gene>
<keyword evidence="4" id="KW-1185">Reference proteome</keyword>
<evidence type="ECO:0000313" key="4">
    <source>
        <dbReference type="Proteomes" id="UP000249130"/>
    </source>
</evidence>
<dbReference type="RefSeq" id="WP_146604687.1">
    <property type="nucleotide sequence ID" value="NZ_NPEX01000464.1"/>
</dbReference>
<dbReference type="Proteomes" id="UP000249130">
    <property type="component" value="Unassembled WGS sequence"/>
</dbReference>
<dbReference type="GO" id="GO:0005829">
    <property type="term" value="C:cytosol"/>
    <property type="evidence" value="ECO:0007669"/>
    <property type="project" value="TreeGrafter"/>
</dbReference>
<evidence type="ECO:0000313" key="3">
    <source>
        <dbReference type="EMBL" id="RAI37066.1"/>
    </source>
</evidence>
<dbReference type="GO" id="GO:0008713">
    <property type="term" value="F:ADP-heptose-lipopolysaccharide heptosyltransferase activity"/>
    <property type="evidence" value="ECO:0007669"/>
    <property type="project" value="TreeGrafter"/>
</dbReference>
<organism evidence="3 4">
    <name type="scientific">Rhodoplanes roseus</name>
    <dbReference type="NCBI Taxonomy" id="29409"/>
    <lineage>
        <taxon>Bacteria</taxon>
        <taxon>Pseudomonadati</taxon>
        <taxon>Pseudomonadota</taxon>
        <taxon>Alphaproteobacteria</taxon>
        <taxon>Hyphomicrobiales</taxon>
        <taxon>Nitrobacteraceae</taxon>
        <taxon>Rhodoplanes</taxon>
    </lineage>
</organism>